<dbReference type="EMBL" id="AP014945">
    <property type="protein sequence ID" value="BAU23209.1"/>
    <property type="molecule type" value="Genomic_DNA"/>
</dbReference>
<feature type="domain" description="Putative regulatory protein FmdB zinc ribbon" evidence="1">
    <location>
        <begin position="1"/>
        <end position="41"/>
    </location>
</feature>
<name>A0A0U5AZN6_9BACT</name>
<reference evidence="2 3" key="1">
    <citation type="journal article" date="2016" name="Int. J. Syst. Evol. Microbiol.">
        <title>Caldimicrobium thiodismutans sp. nov., a sulfur-disproportionating bacterium isolated from a hot spring, and emended description of the genus Caldimicrobium.</title>
        <authorList>
            <person name="Kojima H."/>
            <person name="Umezawa K."/>
            <person name="Fukui M."/>
        </authorList>
    </citation>
    <scope>NUCLEOTIDE SEQUENCE [LARGE SCALE GENOMIC DNA]</scope>
    <source>
        <strain evidence="2 3">TF1</strain>
    </source>
</reference>
<dbReference type="STRING" id="1653476.THC_0820"/>
<organism evidence="2 3">
    <name type="scientific">Caldimicrobium thiodismutans</name>
    <dbReference type="NCBI Taxonomy" id="1653476"/>
    <lineage>
        <taxon>Bacteria</taxon>
        <taxon>Pseudomonadati</taxon>
        <taxon>Thermodesulfobacteriota</taxon>
        <taxon>Thermodesulfobacteria</taxon>
        <taxon>Thermodesulfobacteriales</taxon>
        <taxon>Thermodesulfobacteriaceae</taxon>
        <taxon>Caldimicrobium</taxon>
    </lineage>
</organism>
<proteinExistence type="predicted"/>
<dbReference type="Pfam" id="PF09723">
    <property type="entry name" value="Zn_ribbon_8"/>
    <property type="match status" value="1"/>
</dbReference>
<dbReference type="AlphaFoldDB" id="A0A0U5AZN6"/>
<dbReference type="InterPro" id="IPR013429">
    <property type="entry name" value="Regulatory_FmdB_Zinc_ribbon"/>
</dbReference>
<dbReference type="OrthoDB" id="9813321at2"/>
<dbReference type="NCBIfam" id="TIGR02605">
    <property type="entry name" value="CxxC_CxxC_SSSS"/>
    <property type="match status" value="1"/>
</dbReference>
<accession>A0A0U5AZN6</accession>
<reference evidence="3" key="2">
    <citation type="journal article" date="2016" name="Int. J. Syst. Evol. Microbiol.">
        <title>Caldimicrobium thiodismutans sp. nov., a sulfur-disproportionating bacterium isolated from a hot spring.</title>
        <authorList>
            <person name="Kojima H."/>
            <person name="Umezawa K."/>
            <person name="Fukui M."/>
        </authorList>
    </citation>
    <scope>NUCLEOTIDE SEQUENCE [LARGE SCALE GENOMIC DNA]</scope>
    <source>
        <strain evidence="3">TF1</strain>
    </source>
</reference>
<dbReference type="RefSeq" id="WP_068513707.1">
    <property type="nucleotide sequence ID" value="NZ_AP014945.1"/>
</dbReference>
<sequence length="121" mass="14061">MPLYEFECESCGAIFEVFLKRDEPYPECPLCHSSKIIKLPSLFGFQDKSAYRSARERAILQRARDYLQDGKLRDAQRFLEKARAFHPTDKVKQLSEKLAERRAPKEGFLIKPEAVIIKKKG</sequence>
<gene>
    <name evidence="2" type="ORF">THC_0820</name>
</gene>
<dbReference type="SMART" id="SM00834">
    <property type="entry name" value="CxxC_CXXC_SSSS"/>
    <property type="match status" value="1"/>
</dbReference>
<protein>
    <submittedName>
        <fullName evidence="2">FmdB family transcriptional regulator</fullName>
    </submittedName>
</protein>
<evidence type="ECO:0000259" key="1">
    <source>
        <dbReference type="SMART" id="SM00834"/>
    </source>
</evidence>
<evidence type="ECO:0000313" key="2">
    <source>
        <dbReference type="EMBL" id="BAU23209.1"/>
    </source>
</evidence>
<keyword evidence="3" id="KW-1185">Reference proteome</keyword>
<dbReference type="Proteomes" id="UP000068196">
    <property type="component" value="Chromosome"/>
</dbReference>
<dbReference type="KEGG" id="cthi:THC_0820"/>
<evidence type="ECO:0000313" key="3">
    <source>
        <dbReference type="Proteomes" id="UP000068196"/>
    </source>
</evidence>